<dbReference type="InterPro" id="IPR041542">
    <property type="entry name" value="GH43_C2"/>
</dbReference>
<dbReference type="STRING" id="909626.AQJ91_27440"/>
<dbReference type="Gene3D" id="2.60.120.200">
    <property type="match status" value="1"/>
</dbReference>
<sequence>MTPQDAHSAFPNPLIAGFNPDPSCVLVDGAYYLVTSSFEYLPALPVYRSTDFAAWEHIGNVATREEQVGIAEVASAAGVWAPTIRYHNGLFHVIVTVAASPRGCVVFTAADPAGPWSDGVALDGILGIDPDLAWDDEGTAYVTYSGLHLDGPTRVVAHRGILQARVDIGTGKVLEEPRELWSGTGLVAPEAPHVFRRGDHWYLLIAEGGTGSGHAVSIARGDSIEGPFEGAPHNPILTAAGKDLPVQCTGHADLVPGPHGGDVLVLLGTRQAGKNSPLGRETYVTTVEWTDDGWPNAAMVDLNSRPEALDEYFDFAEEAALADPGWLAVGRPPVDVASHSERPGYVTLHARSGGLDSFRPDFVGRRQRHIDSVTETRINPADGRGGLGLRFDEEFTIALTAERAPSGATLVTARAGLPSVTQTWSTEVPADSEVLLRIVTQTPPPGRALWLPPGDRIRLSVVDSDGVESQLVELDGRMWSVELAAPFTGRVIGMFAEAGTVHFADFRYHGEGNS</sequence>
<comment type="similarity">
    <text evidence="1 6">Belongs to the glycosyl hydrolase 43 family.</text>
</comment>
<dbReference type="Pfam" id="PF17851">
    <property type="entry name" value="GH43_C2"/>
    <property type="match status" value="1"/>
</dbReference>
<dbReference type="GO" id="GO:0004553">
    <property type="term" value="F:hydrolase activity, hydrolyzing O-glycosyl compounds"/>
    <property type="evidence" value="ECO:0007669"/>
    <property type="project" value="InterPro"/>
</dbReference>
<evidence type="ECO:0000313" key="8">
    <source>
        <dbReference type="EMBL" id="KUO18124.1"/>
    </source>
</evidence>
<comment type="caution">
    <text evidence="8">The sequence shown here is derived from an EMBL/GenBank/DDBJ whole genome shotgun (WGS) entry which is preliminary data.</text>
</comment>
<evidence type="ECO:0000256" key="1">
    <source>
        <dbReference type="ARBA" id="ARBA00009865"/>
    </source>
</evidence>
<dbReference type="InterPro" id="IPR051795">
    <property type="entry name" value="Glycosyl_Hydrlase_43"/>
</dbReference>
<organism evidence="8 9">
    <name type="scientific">Streptomyces dysideae</name>
    <dbReference type="NCBI Taxonomy" id="909626"/>
    <lineage>
        <taxon>Bacteria</taxon>
        <taxon>Bacillati</taxon>
        <taxon>Actinomycetota</taxon>
        <taxon>Actinomycetes</taxon>
        <taxon>Kitasatosporales</taxon>
        <taxon>Streptomycetaceae</taxon>
        <taxon>Streptomyces</taxon>
    </lineage>
</organism>
<gene>
    <name evidence="8" type="ORF">AQJ91_27440</name>
</gene>
<feature type="active site" description="Proton acceptor" evidence="4">
    <location>
        <position position="21"/>
    </location>
</feature>
<dbReference type="Pfam" id="PF04616">
    <property type="entry name" value="Glyco_hydro_43"/>
    <property type="match status" value="1"/>
</dbReference>
<proteinExistence type="inferred from homology"/>
<evidence type="ECO:0000313" key="9">
    <source>
        <dbReference type="Proteomes" id="UP000053260"/>
    </source>
</evidence>
<dbReference type="InterPro" id="IPR023296">
    <property type="entry name" value="Glyco_hydro_beta-prop_sf"/>
</dbReference>
<evidence type="ECO:0000259" key="7">
    <source>
        <dbReference type="Pfam" id="PF17851"/>
    </source>
</evidence>
<dbReference type="GO" id="GO:0005975">
    <property type="term" value="P:carbohydrate metabolic process"/>
    <property type="evidence" value="ECO:0007669"/>
    <property type="project" value="InterPro"/>
</dbReference>
<evidence type="ECO:0000256" key="4">
    <source>
        <dbReference type="PIRSR" id="PIRSR606710-1"/>
    </source>
</evidence>
<dbReference type="OrthoDB" id="9801455at2"/>
<keyword evidence="9" id="KW-1185">Reference proteome</keyword>
<dbReference type="InterPro" id="IPR013320">
    <property type="entry name" value="ConA-like_dom_sf"/>
</dbReference>
<evidence type="ECO:0000256" key="6">
    <source>
        <dbReference type="RuleBase" id="RU361187"/>
    </source>
</evidence>
<dbReference type="SUPFAM" id="SSF75005">
    <property type="entry name" value="Arabinanase/levansucrase/invertase"/>
    <property type="match status" value="1"/>
</dbReference>
<evidence type="ECO:0000256" key="3">
    <source>
        <dbReference type="ARBA" id="ARBA00023295"/>
    </source>
</evidence>
<dbReference type="Gene3D" id="2.115.10.20">
    <property type="entry name" value="Glycosyl hydrolase domain, family 43"/>
    <property type="match status" value="1"/>
</dbReference>
<evidence type="ECO:0000256" key="5">
    <source>
        <dbReference type="PIRSR" id="PIRSR606710-2"/>
    </source>
</evidence>
<dbReference type="EMBL" id="LMXB01000068">
    <property type="protein sequence ID" value="KUO18124.1"/>
    <property type="molecule type" value="Genomic_DNA"/>
</dbReference>
<feature type="active site" description="Proton donor" evidence="4">
    <location>
        <position position="190"/>
    </location>
</feature>
<reference evidence="8 9" key="1">
    <citation type="submission" date="2015-10" db="EMBL/GenBank/DDBJ databases">
        <title>Draft genome sequence of Streptomyces sp. RV15, isolated from a marine sponge.</title>
        <authorList>
            <person name="Ruckert C."/>
            <person name="Abdelmohsen U.R."/>
            <person name="Winkler A."/>
            <person name="Hentschel U."/>
            <person name="Kalinowski J."/>
            <person name="Kampfer P."/>
            <person name="Glaeser S."/>
        </authorList>
    </citation>
    <scope>NUCLEOTIDE SEQUENCE [LARGE SCALE GENOMIC DNA]</scope>
    <source>
        <strain evidence="8 9">RV15</strain>
    </source>
</reference>
<dbReference type="PANTHER" id="PTHR42812">
    <property type="entry name" value="BETA-XYLOSIDASE"/>
    <property type="match status" value="1"/>
</dbReference>
<feature type="site" description="Important for catalytic activity, responsible for pKa modulation of the active site Glu and correct orientation of both the proton donor and substrate" evidence="5">
    <location>
        <position position="129"/>
    </location>
</feature>
<dbReference type="InterPro" id="IPR006710">
    <property type="entry name" value="Glyco_hydro_43"/>
</dbReference>
<dbReference type="AlphaFoldDB" id="A0A117S016"/>
<dbReference type="PANTHER" id="PTHR42812:SF12">
    <property type="entry name" value="BETA-XYLOSIDASE-RELATED"/>
    <property type="match status" value="1"/>
</dbReference>
<evidence type="ECO:0000256" key="2">
    <source>
        <dbReference type="ARBA" id="ARBA00022801"/>
    </source>
</evidence>
<feature type="domain" description="Beta-xylosidase C-terminal Concanavalin A-like" evidence="7">
    <location>
        <begin position="322"/>
        <end position="508"/>
    </location>
</feature>
<protein>
    <submittedName>
        <fullName evidence="8">Glycoside hydrolase</fullName>
    </submittedName>
</protein>
<keyword evidence="3 6" id="KW-0326">Glycosidase</keyword>
<keyword evidence="2 6" id="KW-0378">Hydrolase</keyword>
<dbReference type="RefSeq" id="WP_067026813.1">
    <property type="nucleotide sequence ID" value="NZ_KQ949093.1"/>
</dbReference>
<dbReference type="SUPFAM" id="SSF49899">
    <property type="entry name" value="Concanavalin A-like lectins/glucanases"/>
    <property type="match status" value="1"/>
</dbReference>
<name>A0A117S016_9ACTN</name>
<dbReference type="Proteomes" id="UP000053260">
    <property type="component" value="Unassembled WGS sequence"/>
</dbReference>
<dbReference type="CDD" id="cd18617">
    <property type="entry name" value="GH43_XynB-like"/>
    <property type="match status" value="1"/>
</dbReference>
<accession>A0A117S016</accession>